<dbReference type="EC" id="5.2.1.8" evidence="2"/>
<dbReference type="Proteomes" id="UP000294678">
    <property type="component" value="Unassembled WGS sequence"/>
</dbReference>
<accession>A0AA46I5F8</accession>
<sequence length="301" mass="35282">MKKILVIAILLVSVVSCNNKKQVKEKVVEKTEKVELMDKNETPKNALARVGDEVITEDEVEMVLKSIPEQYKDYYSSEEGKKEILKELVEQKLIKKEAEKLGLDNDKELQKELNLYKERLLINSYINKNIIKKIDVTEDELKAYYEANKENYKIPEQVNASHILILTMNLNEKEKKAAYKKAQDVFKLVKEGKDFHELAKQYSEGPSAKDGGRLGWFEKERMVKEFSDAAFSTEKGKVYDGIVETKYGYHIILTEDKKESSYIPFEEKEKELKEELLNKKRLDEYNKTLERLKKEYNIEEM</sequence>
<dbReference type="RefSeq" id="WP_134113250.1">
    <property type="nucleotide sequence ID" value="NZ_SOBG01000005.1"/>
</dbReference>
<evidence type="ECO:0000256" key="1">
    <source>
        <dbReference type="ARBA" id="ARBA00000971"/>
    </source>
</evidence>
<comment type="caution">
    <text evidence="8">The sequence shown here is derived from an EMBL/GenBank/DDBJ whole genome shotgun (WGS) entry which is preliminary data.</text>
</comment>
<dbReference type="PROSITE" id="PS50198">
    <property type="entry name" value="PPIC_PPIASE_2"/>
    <property type="match status" value="1"/>
</dbReference>
<dbReference type="SUPFAM" id="SSF109998">
    <property type="entry name" value="Triger factor/SurA peptide-binding domain-like"/>
    <property type="match status" value="1"/>
</dbReference>
<keyword evidence="4 6" id="KW-0697">Rotamase</keyword>
<evidence type="ECO:0000256" key="4">
    <source>
        <dbReference type="ARBA" id="ARBA00023110"/>
    </source>
</evidence>
<evidence type="ECO:0000259" key="7">
    <source>
        <dbReference type="PROSITE" id="PS50198"/>
    </source>
</evidence>
<dbReference type="PANTHER" id="PTHR47245:SF1">
    <property type="entry name" value="FOLDASE PROTEIN PRSA"/>
    <property type="match status" value="1"/>
</dbReference>
<reference evidence="8 9" key="1">
    <citation type="submission" date="2019-03" db="EMBL/GenBank/DDBJ databases">
        <title>Genomic Encyclopedia of Type Strains, Phase IV (KMG-IV): sequencing the most valuable type-strain genomes for metagenomic binning, comparative biology and taxonomic classification.</title>
        <authorList>
            <person name="Goeker M."/>
        </authorList>
    </citation>
    <scope>NUCLEOTIDE SEQUENCE [LARGE SCALE GENOMIC DNA]</scope>
    <source>
        <strain evidence="8 9">DSM 100055</strain>
    </source>
</reference>
<dbReference type="EMBL" id="SOBG01000005">
    <property type="protein sequence ID" value="TDT69839.1"/>
    <property type="molecule type" value="Genomic_DNA"/>
</dbReference>
<evidence type="ECO:0000256" key="6">
    <source>
        <dbReference type="PROSITE-ProRule" id="PRU00278"/>
    </source>
</evidence>
<dbReference type="PROSITE" id="PS51257">
    <property type="entry name" value="PROKAR_LIPOPROTEIN"/>
    <property type="match status" value="1"/>
</dbReference>
<dbReference type="Pfam" id="PF13616">
    <property type="entry name" value="Rotamase_3"/>
    <property type="match status" value="1"/>
</dbReference>
<proteinExistence type="predicted"/>
<dbReference type="InterPro" id="IPR027304">
    <property type="entry name" value="Trigger_fact/SurA_dom_sf"/>
</dbReference>
<keyword evidence="5 6" id="KW-0413">Isomerase</keyword>
<evidence type="ECO:0000313" key="8">
    <source>
        <dbReference type="EMBL" id="TDT69839.1"/>
    </source>
</evidence>
<comment type="catalytic activity">
    <reaction evidence="1">
        <text>[protein]-peptidylproline (omega=180) = [protein]-peptidylproline (omega=0)</text>
        <dbReference type="Rhea" id="RHEA:16237"/>
        <dbReference type="Rhea" id="RHEA-COMP:10747"/>
        <dbReference type="Rhea" id="RHEA-COMP:10748"/>
        <dbReference type="ChEBI" id="CHEBI:83833"/>
        <dbReference type="ChEBI" id="CHEBI:83834"/>
        <dbReference type="EC" id="5.2.1.8"/>
    </reaction>
</comment>
<evidence type="ECO:0000313" key="9">
    <source>
        <dbReference type="Proteomes" id="UP000294678"/>
    </source>
</evidence>
<dbReference type="AlphaFoldDB" id="A0AA46I5F8"/>
<keyword evidence="9" id="KW-1185">Reference proteome</keyword>
<dbReference type="SUPFAM" id="SSF54534">
    <property type="entry name" value="FKBP-like"/>
    <property type="match status" value="1"/>
</dbReference>
<gene>
    <name evidence="8" type="ORF">EV215_1381</name>
</gene>
<dbReference type="InterPro" id="IPR000297">
    <property type="entry name" value="PPIase_PpiC"/>
</dbReference>
<dbReference type="GO" id="GO:0003755">
    <property type="term" value="F:peptidyl-prolyl cis-trans isomerase activity"/>
    <property type="evidence" value="ECO:0007669"/>
    <property type="project" value="UniProtKB-KW"/>
</dbReference>
<dbReference type="Gene3D" id="1.10.8.1040">
    <property type="match status" value="1"/>
</dbReference>
<dbReference type="InterPro" id="IPR050245">
    <property type="entry name" value="PrsA_foldase"/>
</dbReference>
<name>A0AA46I5F8_9FUSO</name>
<protein>
    <recommendedName>
        <fullName evidence="2">peptidylprolyl isomerase</fullName>
        <ecNumber evidence="2">5.2.1.8</ecNumber>
    </recommendedName>
</protein>
<evidence type="ECO:0000256" key="5">
    <source>
        <dbReference type="ARBA" id="ARBA00023235"/>
    </source>
</evidence>
<dbReference type="Pfam" id="PF13624">
    <property type="entry name" value="SurA_N_3"/>
    <property type="match status" value="1"/>
</dbReference>
<dbReference type="Gene3D" id="3.10.50.40">
    <property type="match status" value="1"/>
</dbReference>
<evidence type="ECO:0000256" key="2">
    <source>
        <dbReference type="ARBA" id="ARBA00013194"/>
    </source>
</evidence>
<keyword evidence="3" id="KW-0732">Signal</keyword>
<dbReference type="PANTHER" id="PTHR47245">
    <property type="entry name" value="PEPTIDYLPROLYL ISOMERASE"/>
    <property type="match status" value="1"/>
</dbReference>
<evidence type="ECO:0000256" key="3">
    <source>
        <dbReference type="ARBA" id="ARBA00022729"/>
    </source>
</evidence>
<feature type="domain" description="PpiC" evidence="7">
    <location>
        <begin position="155"/>
        <end position="256"/>
    </location>
</feature>
<organism evidence="8 9">
    <name type="scientific">Hypnocyclicus thermotrophus</name>
    <dbReference type="NCBI Taxonomy" id="1627895"/>
    <lineage>
        <taxon>Bacteria</taxon>
        <taxon>Fusobacteriati</taxon>
        <taxon>Fusobacteriota</taxon>
        <taxon>Fusobacteriia</taxon>
        <taxon>Fusobacteriales</taxon>
        <taxon>Fusobacteriaceae</taxon>
        <taxon>Hypnocyclicus</taxon>
    </lineage>
</organism>
<dbReference type="InterPro" id="IPR046357">
    <property type="entry name" value="PPIase_dom_sf"/>
</dbReference>